<feature type="binding site" evidence="13">
    <location>
        <position position="328"/>
    </location>
    <ligand>
        <name>UDP-N-acetyl-alpha-D-glucosamine</name>
        <dbReference type="ChEBI" id="CHEBI:57705"/>
    </ligand>
</feature>
<evidence type="ECO:0000313" key="15">
    <source>
        <dbReference type="EMBL" id="MFC4308962.1"/>
    </source>
</evidence>
<feature type="binding site" evidence="13">
    <location>
        <position position="306"/>
    </location>
    <ligand>
        <name>UDP-N-acetyl-alpha-D-glucosamine</name>
        <dbReference type="ChEBI" id="CHEBI:57705"/>
    </ligand>
</feature>
<evidence type="ECO:0000256" key="13">
    <source>
        <dbReference type="HAMAP-Rule" id="MF_00111"/>
    </source>
</evidence>
<dbReference type="Gene3D" id="3.65.10.10">
    <property type="entry name" value="Enolpyruvate transferase domain"/>
    <property type="match status" value="2"/>
</dbReference>
<dbReference type="InterPro" id="IPR005750">
    <property type="entry name" value="UDP_GlcNAc_COvinyl_MurA"/>
</dbReference>
<evidence type="ECO:0000256" key="9">
    <source>
        <dbReference type="ARBA" id="ARBA00023316"/>
    </source>
</evidence>
<evidence type="ECO:0000256" key="4">
    <source>
        <dbReference type="ARBA" id="ARBA00022618"/>
    </source>
</evidence>
<comment type="caution">
    <text evidence="15">The sequence shown here is derived from an EMBL/GenBank/DDBJ whole genome shotgun (WGS) entry which is preliminary data.</text>
</comment>
<keyword evidence="4 13" id="KW-0132">Cell division</keyword>
<dbReference type="EMBL" id="JBHSDU010000003">
    <property type="protein sequence ID" value="MFC4308962.1"/>
    <property type="molecule type" value="Genomic_DNA"/>
</dbReference>
<dbReference type="RefSeq" id="WP_380596032.1">
    <property type="nucleotide sequence ID" value="NZ_JBHSDU010000003.1"/>
</dbReference>
<dbReference type="InterPro" id="IPR001986">
    <property type="entry name" value="Enolpyruvate_Tfrase_dom"/>
</dbReference>
<reference evidence="16" key="1">
    <citation type="journal article" date="2019" name="Int. J. Syst. Evol. Microbiol.">
        <title>The Global Catalogue of Microorganisms (GCM) 10K type strain sequencing project: providing services to taxonomists for standard genome sequencing and annotation.</title>
        <authorList>
            <consortium name="The Broad Institute Genomics Platform"/>
            <consortium name="The Broad Institute Genome Sequencing Center for Infectious Disease"/>
            <person name="Wu L."/>
            <person name="Ma J."/>
        </authorList>
    </citation>
    <scope>NUCLEOTIDE SEQUENCE [LARGE SCALE GENOMIC DNA]</scope>
    <source>
        <strain evidence="16">CGMCC 1.10759</strain>
    </source>
</reference>
<dbReference type="EC" id="2.5.1.7" evidence="13"/>
<feature type="active site" description="Proton donor" evidence="13">
    <location>
        <position position="117"/>
    </location>
</feature>
<feature type="binding site" evidence="13">
    <location>
        <position position="93"/>
    </location>
    <ligand>
        <name>UDP-N-acetyl-alpha-D-glucosamine</name>
        <dbReference type="ChEBI" id="CHEBI:57705"/>
    </ligand>
</feature>
<accession>A0ABV8SNA7</accession>
<comment type="function">
    <text evidence="13">Cell wall formation. Adds enolpyruvyl to UDP-N-acetylglucosamine.</text>
</comment>
<dbReference type="GO" id="GO:0008760">
    <property type="term" value="F:UDP-N-acetylglucosamine 1-carboxyvinyltransferase activity"/>
    <property type="evidence" value="ECO:0007669"/>
    <property type="project" value="UniProtKB-EC"/>
</dbReference>
<evidence type="ECO:0000256" key="3">
    <source>
        <dbReference type="ARBA" id="ARBA00022490"/>
    </source>
</evidence>
<evidence type="ECO:0000256" key="2">
    <source>
        <dbReference type="ARBA" id="ARBA00004752"/>
    </source>
</evidence>
<evidence type="ECO:0000313" key="16">
    <source>
        <dbReference type="Proteomes" id="UP001595904"/>
    </source>
</evidence>
<comment type="similarity">
    <text evidence="11 13">Belongs to the EPSP synthase family. MurA subfamily.</text>
</comment>
<dbReference type="HAMAP" id="MF_00111">
    <property type="entry name" value="MurA"/>
    <property type="match status" value="1"/>
</dbReference>
<feature type="binding site" evidence="13">
    <location>
        <begin position="22"/>
        <end position="23"/>
    </location>
    <ligand>
        <name>phosphoenolpyruvate</name>
        <dbReference type="ChEBI" id="CHEBI:58702"/>
    </ligand>
</feature>
<dbReference type="NCBIfam" id="TIGR01072">
    <property type="entry name" value="murA"/>
    <property type="match status" value="1"/>
</dbReference>
<dbReference type="PANTHER" id="PTHR43783">
    <property type="entry name" value="UDP-N-ACETYLGLUCOSAMINE 1-CARBOXYVINYLTRANSFERASE"/>
    <property type="match status" value="1"/>
</dbReference>
<gene>
    <name evidence="13 15" type="primary">murA</name>
    <name evidence="15" type="ORF">ACFPN2_07720</name>
</gene>
<evidence type="ECO:0000256" key="11">
    <source>
        <dbReference type="ARBA" id="ARBA00038367"/>
    </source>
</evidence>
<dbReference type="CDD" id="cd01555">
    <property type="entry name" value="UdpNAET"/>
    <property type="match status" value="1"/>
</dbReference>
<keyword evidence="8 13" id="KW-0131">Cell cycle</keyword>
<feature type="modified residue" description="2-(S-cysteinyl)pyruvic acid O-phosphothioketal" evidence="13">
    <location>
        <position position="117"/>
    </location>
</feature>
<dbReference type="Pfam" id="PF00275">
    <property type="entry name" value="EPSP_synthase"/>
    <property type="match status" value="1"/>
</dbReference>
<dbReference type="InterPro" id="IPR036968">
    <property type="entry name" value="Enolpyruvate_Tfrase_sf"/>
</dbReference>
<keyword evidence="16" id="KW-1185">Reference proteome</keyword>
<comment type="pathway">
    <text evidence="2 13">Cell wall biogenesis; peptidoglycan biosynthesis.</text>
</comment>
<comment type="caution">
    <text evidence="13">Lacks conserved residue(s) required for the propagation of feature annotation.</text>
</comment>
<comment type="subcellular location">
    <subcellularLocation>
        <location evidence="1 13">Cytoplasm</location>
    </subcellularLocation>
</comment>
<dbReference type="SUPFAM" id="SSF55205">
    <property type="entry name" value="EPT/RTPC-like"/>
    <property type="match status" value="1"/>
</dbReference>
<keyword evidence="3 13" id="KW-0963">Cytoplasm</keyword>
<evidence type="ECO:0000256" key="8">
    <source>
        <dbReference type="ARBA" id="ARBA00023306"/>
    </source>
</evidence>
<evidence type="ECO:0000256" key="12">
    <source>
        <dbReference type="ARBA" id="ARBA00047527"/>
    </source>
</evidence>
<feature type="domain" description="Enolpyruvate transferase" evidence="14">
    <location>
        <begin position="7"/>
        <end position="407"/>
    </location>
</feature>
<evidence type="ECO:0000256" key="7">
    <source>
        <dbReference type="ARBA" id="ARBA00022984"/>
    </source>
</evidence>
<dbReference type="NCBIfam" id="NF006873">
    <property type="entry name" value="PRK09369.1"/>
    <property type="match status" value="1"/>
</dbReference>
<protein>
    <recommendedName>
        <fullName evidence="13">UDP-N-acetylglucosamine 1-carboxyvinyltransferase</fullName>
        <ecNumber evidence="13">2.5.1.7</ecNumber>
    </recommendedName>
    <alternativeName>
        <fullName evidence="13">Enoylpyruvate transferase</fullName>
    </alternativeName>
    <alternativeName>
        <fullName evidence="13">UDP-N-acetylglucosamine enolpyruvyl transferase</fullName>
        <shortName evidence="13">EPT</shortName>
    </alternativeName>
</protein>
<dbReference type="InterPro" id="IPR050068">
    <property type="entry name" value="MurA_subfamily"/>
</dbReference>
<evidence type="ECO:0000259" key="14">
    <source>
        <dbReference type="Pfam" id="PF00275"/>
    </source>
</evidence>
<keyword evidence="5 13" id="KW-0808">Transferase</keyword>
<name>A0ABV8SNA7_9GAMM</name>
<proteinExistence type="inferred from homology"/>
<keyword evidence="7 13" id="KW-0573">Peptidoglycan synthesis</keyword>
<evidence type="ECO:0000256" key="1">
    <source>
        <dbReference type="ARBA" id="ARBA00004496"/>
    </source>
</evidence>
<sequence length="418" mass="44637">MDKLLIQGGAPLQGEVRISGAKNAALPILAATLLAEGPVSVGNVPHLQDVTTMIELLGRMGVSVTIDDRMRVEVDASTANAFVAPYELVRTMRASIVVLGPLLARFGKADVSLPGGCAIGARPVNIHVDGLRAMGADIQIENGYIRAKADRLRGARIVCETVTVTGTENLLMAATLAEGQTVIENAAREPEVVDLANFLSAMGAKISGAGTDVITVTGVERLNGASYDVLPDRIETGTYLVAGAITGGHVKIKGTRPDHLDAVLLKLREAGAEIEIGDTWIDLDMRGRRPKSVDLRTAPYPAFPTDMQAQFAALNTVAEGVATVVETIFENRFMHMLEMRRLGADIRIEGNTAIIRGVERLTAAPVMATDLRASASLVLAALVAQGSTEIHRIYHIDRGYERIEEKLEQIGAQIKRIA</sequence>
<dbReference type="InterPro" id="IPR013792">
    <property type="entry name" value="RNA3'P_cycl/enolpyr_Trfase_a/b"/>
</dbReference>
<dbReference type="Proteomes" id="UP001595904">
    <property type="component" value="Unassembled WGS sequence"/>
</dbReference>
<evidence type="ECO:0000256" key="5">
    <source>
        <dbReference type="ARBA" id="ARBA00022679"/>
    </source>
</evidence>
<keyword evidence="9 13" id="KW-0961">Cell wall biogenesis/degradation</keyword>
<dbReference type="PANTHER" id="PTHR43783:SF1">
    <property type="entry name" value="UDP-N-ACETYLGLUCOSAMINE 1-CARBOXYVINYLTRANSFERASE"/>
    <property type="match status" value="1"/>
</dbReference>
<organism evidence="15 16">
    <name type="scientific">Steroidobacter flavus</name>
    <dbReference type="NCBI Taxonomy" id="1842136"/>
    <lineage>
        <taxon>Bacteria</taxon>
        <taxon>Pseudomonadati</taxon>
        <taxon>Pseudomonadota</taxon>
        <taxon>Gammaproteobacteria</taxon>
        <taxon>Steroidobacterales</taxon>
        <taxon>Steroidobacteraceae</taxon>
        <taxon>Steroidobacter</taxon>
    </lineage>
</organism>
<keyword evidence="6 13" id="KW-0133">Cell shape</keyword>
<keyword evidence="10 13" id="KW-0670">Pyruvate</keyword>
<evidence type="ECO:0000256" key="6">
    <source>
        <dbReference type="ARBA" id="ARBA00022960"/>
    </source>
</evidence>
<comment type="catalytic activity">
    <reaction evidence="12 13">
        <text>phosphoenolpyruvate + UDP-N-acetyl-alpha-D-glucosamine = UDP-N-acetyl-3-O-(1-carboxyvinyl)-alpha-D-glucosamine + phosphate</text>
        <dbReference type="Rhea" id="RHEA:18681"/>
        <dbReference type="ChEBI" id="CHEBI:43474"/>
        <dbReference type="ChEBI" id="CHEBI:57705"/>
        <dbReference type="ChEBI" id="CHEBI:58702"/>
        <dbReference type="ChEBI" id="CHEBI:68483"/>
        <dbReference type="EC" id="2.5.1.7"/>
    </reaction>
</comment>
<evidence type="ECO:0000256" key="10">
    <source>
        <dbReference type="ARBA" id="ARBA00023317"/>
    </source>
</evidence>